<comment type="caution">
    <text evidence="11">The sequence shown here is derived from an EMBL/GenBank/DDBJ whole genome shotgun (WGS) entry which is preliminary data.</text>
</comment>
<evidence type="ECO:0000256" key="9">
    <source>
        <dbReference type="SAM" id="Phobius"/>
    </source>
</evidence>
<accession>A0AAW0AC75</accession>
<dbReference type="Proteomes" id="UP001362999">
    <property type="component" value="Unassembled WGS sequence"/>
</dbReference>
<dbReference type="PANTHER" id="PTHR12692:SF0">
    <property type="entry name" value="GH11935P"/>
    <property type="match status" value="1"/>
</dbReference>
<feature type="transmembrane region" description="Helical" evidence="9">
    <location>
        <begin position="183"/>
        <end position="200"/>
    </location>
</feature>
<dbReference type="InterPro" id="IPR021149">
    <property type="entry name" value="OligosaccharylTrfase_OST3/OST6"/>
</dbReference>
<evidence type="ECO:0000256" key="10">
    <source>
        <dbReference type="SAM" id="SignalP"/>
    </source>
</evidence>
<evidence type="ECO:0000256" key="2">
    <source>
        <dbReference type="ARBA" id="ARBA00004477"/>
    </source>
</evidence>
<evidence type="ECO:0000256" key="7">
    <source>
        <dbReference type="ARBA" id="ARBA00022989"/>
    </source>
</evidence>
<evidence type="ECO:0000256" key="6">
    <source>
        <dbReference type="ARBA" id="ARBA00022824"/>
    </source>
</evidence>
<dbReference type="GO" id="GO:0018279">
    <property type="term" value="P:protein N-linked glycosylation via asparagine"/>
    <property type="evidence" value="ECO:0007669"/>
    <property type="project" value="TreeGrafter"/>
</dbReference>
<dbReference type="PANTHER" id="PTHR12692">
    <property type="entry name" value="DOLICHYL-DIPHOSPHOOLIGOSACCHARIDE--PROTEIN GLYCOSYLTRANSFERASE-RELATED"/>
    <property type="match status" value="1"/>
</dbReference>
<gene>
    <name evidence="11" type="ORF">R3P38DRAFT_2646905</name>
</gene>
<dbReference type="EMBL" id="JAWWNJ010000076">
    <property type="protein sequence ID" value="KAK7006265.1"/>
    <property type="molecule type" value="Genomic_DNA"/>
</dbReference>
<feature type="transmembrane region" description="Helical" evidence="9">
    <location>
        <begin position="263"/>
        <end position="283"/>
    </location>
</feature>
<keyword evidence="5 10" id="KW-0732">Signal</keyword>
<reference evidence="11 12" key="1">
    <citation type="journal article" date="2024" name="J Genomics">
        <title>Draft genome sequencing and assembly of Favolaschia claudopus CIRM-BRFM 2984 isolated from oak limbs.</title>
        <authorList>
            <person name="Navarro D."/>
            <person name="Drula E."/>
            <person name="Chaduli D."/>
            <person name="Cazenave R."/>
            <person name="Ahrendt S."/>
            <person name="Wang J."/>
            <person name="Lipzen A."/>
            <person name="Daum C."/>
            <person name="Barry K."/>
            <person name="Grigoriev I.V."/>
            <person name="Favel A."/>
            <person name="Rosso M.N."/>
            <person name="Martin F."/>
        </authorList>
    </citation>
    <scope>NUCLEOTIDE SEQUENCE [LARGE SCALE GENOMIC DNA]</scope>
    <source>
        <strain evidence="11 12">CIRM-BRFM 2984</strain>
    </source>
</reference>
<comment type="similarity">
    <text evidence="3">Belongs to the OST3/OST6 family.</text>
</comment>
<dbReference type="SUPFAM" id="SSF52833">
    <property type="entry name" value="Thioredoxin-like"/>
    <property type="match status" value="1"/>
</dbReference>
<comment type="function">
    <text evidence="1">Subunit of the oligosaccharyl transferase (OST) complex that catalyzes the initial transfer of a defined glycan (Glc(3)Man(9)GlcNAc(2) in eukaryotes) from the lipid carrier dolichol-pyrophosphate to an asparagine residue within an Asn-X-Ser/Thr consensus motif in nascent polypeptide chains, the first step in protein N-glycosylation. N-glycosylation occurs cotranslationally and the complex associates with the Sec61 complex at the channel-forming translocon complex that mediates protein translocation across the endoplasmic reticulum (ER). All subunits are required for a maximal enzyme activity.</text>
</comment>
<keyword evidence="8 9" id="KW-0472">Membrane</keyword>
<name>A0AAW0AC75_9AGAR</name>
<keyword evidence="12" id="KW-1185">Reference proteome</keyword>
<evidence type="ECO:0000256" key="8">
    <source>
        <dbReference type="ARBA" id="ARBA00023136"/>
    </source>
</evidence>
<keyword evidence="4 9" id="KW-0812">Transmembrane</keyword>
<evidence type="ECO:0000256" key="3">
    <source>
        <dbReference type="ARBA" id="ARBA00009561"/>
    </source>
</evidence>
<evidence type="ECO:0000313" key="12">
    <source>
        <dbReference type="Proteomes" id="UP001362999"/>
    </source>
</evidence>
<evidence type="ECO:0000313" key="11">
    <source>
        <dbReference type="EMBL" id="KAK7006265.1"/>
    </source>
</evidence>
<dbReference type="Pfam" id="PF04756">
    <property type="entry name" value="OST3_OST6"/>
    <property type="match status" value="1"/>
</dbReference>
<feature type="chain" id="PRO_5043642657" evidence="10">
    <location>
        <begin position="18"/>
        <end position="326"/>
    </location>
</feature>
<feature type="transmembrane region" description="Helical" evidence="9">
    <location>
        <begin position="295"/>
        <end position="313"/>
    </location>
</feature>
<protein>
    <submittedName>
        <fullName evidence="11">Uncharacterized protein</fullName>
    </submittedName>
</protein>
<feature type="transmembrane region" description="Helical" evidence="9">
    <location>
        <begin position="206"/>
        <end position="227"/>
    </location>
</feature>
<dbReference type="AlphaFoldDB" id="A0AAW0AC75"/>
<proteinExistence type="inferred from homology"/>
<evidence type="ECO:0000256" key="4">
    <source>
        <dbReference type="ARBA" id="ARBA00022692"/>
    </source>
</evidence>
<keyword evidence="7 9" id="KW-1133">Transmembrane helix</keyword>
<dbReference type="GO" id="GO:0008250">
    <property type="term" value="C:oligosaccharyltransferase complex"/>
    <property type="evidence" value="ECO:0007669"/>
    <property type="project" value="TreeGrafter"/>
</dbReference>
<organism evidence="11 12">
    <name type="scientific">Favolaschia claudopus</name>
    <dbReference type="NCBI Taxonomy" id="2862362"/>
    <lineage>
        <taxon>Eukaryota</taxon>
        <taxon>Fungi</taxon>
        <taxon>Dikarya</taxon>
        <taxon>Basidiomycota</taxon>
        <taxon>Agaricomycotina</taxon>
        <taxon>Agaricomycetes</taxon>
        <taxon>Agaricomycetidae</taxon>
        <taxon>Agaricales</taxon>
        <taxon>Marasmiineae</taxon>
        <taxon>Mycenaceae</taxon>
        <taxon>Favolaschia</taxon>
    </lineage>
</organism>
<sequence length="326" mass="37352">MLFLSLYVYPLLRFAAALDVHQHLVDLAAAGNGIIKLDSTSFDLLTSANPRRIWSASVVFTSLQGCNACIAFNASWTSVAQAWYKGAPKYHRDHHFFGLVDFIDSPDVIRKLNLETAPTVYNYLPTEGARRVRRGEAESWKHDISGRRVDLLGWEPKILAEQLSLNVTPIPIPYKEPFPWKRWFSIISPLFWLGTIAFYFRKPLTTILFAILRWTVPVSTVIVIIVMTSGLMYTRIREAPLVGLDGGWIARGRQNQFGREMQLVFTIYGVLAFSFFMLITVAPRQRSPLVQRLHIYFWTTCIVMVYSILVGFYKAKHPGYPFRLLL</sequence>
<dbReference type="InterPro" id="IPR036249">
    <property type="entry name" value="Thioredoxin-like_sf"/>
</dbReference>
<keyword evidence="6" id="KW-0256">Endoplasmic reticulum</keyword>
<dbReference type="Gene3D" id="3.40.30.10">
    <property type="entry name" value="Glutaredoxin"/>
    <property type="match status" value="1"/>
</dbReference>
<evidence type="ECO:0000256" key="1">
    <source>
        <dbReference type="ARBA" id="ARBA00002791"/>
    </source>
</evidence>
<comment type="subcellular location">
    <subcellularLocation>
        <location evidence="2">Endoplasmic reticulum membrane</location>
        <topology evidence="2">Multi-pass membrane protein</topology>
    </subcellularLocation>
</comment>
<evidence type="ECO:0000256" key="5">
    <source>
        <dbReference type="ARBA" id="ARBA00022729"/>
    </source>
</evidence>
<feature type="signal peptide" evidence="10">
    <location>
        <begin position="1"/>
        <end position="17"/>
    </location>
</feature>